<feature type="domain" description="Ribosomal RNA large subunit methyltransferase K/L-like methyltransferase" evidence="1">
    <location>
        <begin position="319"/>
        <end position="473"/>
    </location>
</feature>
<dbReference type="InterPro" id="IPR011989">
    <property type="entry name" value="ARM-like"/>
</dbReference>
<gene>
    <name evidence="2" type="ORF">IAB26_01515</name>
</gene>
<dbReference type="SUPFAM" id="SSF53335">
    <property type="entry name" value="S-adenosyl-L-methionine-dependent methyltransferases"/>
    <property type="match status" value="1"/>
</dbReference>
<name>A0A9D0ZT77_9FIRM</name>
<dbReference type="Pfam" id="PF01170">
    <property type="entry name" value="UPF0020"/>
    <property type="match status" value="1"/>
</dbReference>
<evidence type="ECO:0000313" key="2">
    <source>
        <dbReference type="EMBL" id="HIQ95217.1"/>
    </source>
</evidence>
<dbReference type="InterPro" id="IPR000241">
    <property type="entry name" value="RlmKL-like_Mtase"/>
</dbReference>
<evidence type="ECO:0000259" key="1">
    <source>
        <dbReference type="Pfam" id="PF01170"/>
    </source>
</evidence>
<dbReference type="Proteomes" id="UP000886886">
    <property type="component" value="Unassembled WGS sequence"/>
</dbReference>
<dbReference type="InterPro" id="IPR029063">
    <property type="entry name" value="SAM-dependent_MTases_sf"/>
</dbReference>
<dbReference type="AlphaFoldDB" id="A0A9D0ZT77"/>
<dbReference type="InterPro" id="IPR016024">
    <property type="entry name" value="ARM-type_fold"/>
</dbReference>
<keyword evidence="2" id="KW-0489">Methyltransferase</keyword>
<dbReference type="GO" id="GO:0030488">
    <property type="term" value="P:tRNA methylation"/>
    <property type="evidence" value="ECO:0007669"/>
    <property type="project" value="TreeGrafter"/>
</dbReference>
<comment type="caution">
    <text evidence="2">The sequence shown here is derived from an EMBL/GenBank/DDBJ whole genome shotgun (WGS) entry which is preliminary data.</text>
</comment>
<organism evidence="2 3">
    <name type="scientific">Candidatus Limivivens merdigallinarum</name>
    <dbReference type="NCBI Taxonomy" id="2840859"/>
    <lineage>
        <taxon>Bacteria</taxon>
        <taxon>Bacillati</taxon>
        <taxon>Bacillota</taxon>
        <taxon>Clostridia</taxon>
        <taxon>Lachnospirales</taxon>
        <taxon>Lachnospiraceae</taxon>
        <taxon>Lachnospiraceae incertae sedis</taxon>
        <taxon>Candidatus Limivivens</taxon>
    </lineage>
</organism>
<evidence type="ECO:0000313" key="3">
    <source>
        <dbReference type="Proteomes" id="UP000886886"/>
    </source>
</evidence>
<accession>A0A9D0ZT77</accession>
<dbReference type="GO" id="GO:0016423">
    <property type="term" value="F:tRNA (guanine) methyltransferase activity"/>
    <property type="evidence" value="ECO:0007669"/>
    <property type="project" value="TreeGrafter"/>
</dbReference>
<dbReference type="Gene3D" id="3.40.50.150">
    <property type="entry name" value="Vaccinia Virus protein VP39"/>
    <property type="match status" value="1"/>
</dbReference>
<reference evidence="2" key="1">
    <citation type="submission" date="2020-10" db="EMBL/GenBank/DDBJ databases">
        <authorList>
            <person name="Gilroy R."/>
        </authorList>
    </citation>
    <scope>NUCLEOTIDE SEQUENCE</scope>
    <source>
        <strain evidence="2">ChiSjej3B21-11622</strain>
    </source>
</reference>
<dbReference type="PANTHER" id="PTHR14911:SF13">
    <property type="entry name" value="TRNA (GUANINE(6)-N2)-METHYLTRANSFERASE THUMP3"/>
    <property type="match status" value="1"/>
</dbReference>
<proteinExistence type="predicted"/>
<protein>
    <submittedName>
        <fullName evidence="2">Methyltransferase domain-containing protein</fullName>
    </submittedName>
</protein>
<dbReference type="CDD" id="cd02440">
    <property type="entry name" value="AdoMet_MTases"/>
    <property type="match status" value="1"/>
</dbReference>
<dbReference type="PANTHER" id="PTHR14911">
    <property type="entry name" value="THUMP DOMAIN-CONTAINING"/>
    <property type="match status" value="1"/>
</dbReference>
<dbReference type="Gene3D" id="1.25.10.10">
    <property type="entry name" value="Leucine-rich Repeat Variant"/>
    <property type="match status" value="1"/>
</dbReference>
<sequence length="503" mass="57544">MEEWKAYYEKIRQGEEVRQNLIALKNSLKEGRNVRGLAYLLGGDFSLFTGLLKAEDPKIRKNAALILGTMESDDLVPVLVKAYQEEETLFVRSAYLKALEGCSYEEYVPYFAERLKELDACPQEEENGKHARDEAAALSSLLAVSEVCGTHTFEGYDMQVEVILLTDRGHREVTRAKIKQEKVTMLAGGIRFFTSDLKELWKIRTFREMLFPIPRVSKVSGTPSEIGEELACKIADYLETLHKEKGAFRFRTEMKGIKDAQEKADFARQFSEACSRQSGRRLLNNPSDYEVEIRLVSGHDGQFVPLLKLSTFPDKRFDYRKEAVGTSIAPARAALIMELSAPWLKEGAQVLDPFCGVGTMLVERAKFKQAYPLYGIDIYGEAIEKGRENAKRAELPIHFINRNCLEFRHSYLFDEIISDLPLVGKTRNRDEIRRLYEGLFERIGRWLKEGGILVLYTSEETVMDACLRKYPSVKLLQKFLIQEKTKSQLYILQYEKQKGSSLG</sequence>
<dbReference type="Pfam" id="PF13646">
    <property type="entry name" value="HEAT_2"/>
    <property type="match status" value="1"/>
</dbReference>
<dbReference type="SUPFAM" id="SSF48371">
    <property type="entry name" value="ARM repeat"/>
    <property type="match status" value="1"/>
</dbReference>
<keyword evidence="2" id="KW-0808">Transferase</keyword>
<reference evidence="2" key="2">
    <citation type="journal article" date="2021" name="PeerJ">
        <title>Extensive microbial diversity within the chicken gut microbiome revealed by metagenomics and culture.</title>
        <authorList>
            <person name="Gilroy R."/>
            <person name="Ravi A."/>
            <person name="Getino M."/>
            <person name="Pursley I."/>
            <person name="Horton D.L."/>
            <person name="Alikhan N.F."/>
            <person name="Baker D."/>
            <person name="Gharbi K."/>
            <person name="Hall N."/>
            <person name="Watson M."/>
            <person name="Adriaenssens E.M."/>
            <person name="Foster-Nyarko E."/>
            <person name="Jarju S."/>
            <person name="Secka A."/>
            <person name="Antonio M."/>
            <person name="Oren A."/>
            <person name="Chaudhuri R.R."/>
            <person name="La Ragione R."/>
            <person name="Hildebrand F."/>
            <person name="Pallen M.J."/>
        </authorList>
    </citation>
    <scope>NUCLEOTIDE SEQUENCE</scope>
    <source>
        <strain evidence="2">ChiSjej3B21-11622</strain>
    </source>
</reference>
<dbReference type="EMBL" id="DVFT01000019">
    <property type="protein sequence ID" value="HIQ95217.1"/>
    <property type="molecule type" value="Genomic_DNA"/>
</dbReference>